<dbReference type="PRINTS" id="PR00598">
    <property type="entry name" value="HTHMARR"/>
</dbReference>
<dbReference type="Gene3D" id="1.10.10.10">
    <property type="entry name" value="Winged helix-like DNA-binding domain superfamily/Winged helix DNA-binding domain"/>
    <property type="match status" value="1"/>
</dbReference>
<dbReference type="PANTHER" id="PTHR33164">
    <property type="entry name" value="TRANSCRIPTIONAL REGULATOR, MARR FAMILY"/>
    <property type="match status" value="1"/>
</dbReference>
<evidence type="ECO:0000259" key="2">
    <source>
        <dbReference type="PROSITE" id="PS50995"/>
    </source>
</evidence>
<comment type="caution">
    <text evidence="3">The sequence shown here is derived from an EMBL/GenBank/DDBJ whole genome shotgun (WGS) entry which is preliminary data.</text>
</comment>
<dbReference type="PANTHER" id="PTHR33164:SF43">
    <property type="entry name" value="HTH-TYPE TRANSCRIPTIONAL REPRESSOR YETL"/>
    <property type="match status" value="1"/>
</dbReference>
<dbReference type="EMBL" id="NOIG01000001">
    <property type="protein sequence ID" value="OYD52264.1"/>
    <property type="molecule type" value="Genomic_DNA"/>
</dbReference>
<name>A0A235ETC7_9BURK</name>
<dbReference type="RefSeq" id="WP_094285809.1">
    <property type="nucleotide sequence ID" value="NZ_NOIG01000001.1"/>
</dbReference>
<accession>A0A235ETC7</accession>
<dbReference type="InterPro" id="IPR036388">
    <property type="entry name" value="WH-like_DNA-bd_sf"/>
</dbReference>
<protein>
    <submittedName>
        <fullName evidence="3">MarR family transcriptional regulator</fullName>
    </submittedName>
</protein>
<dbReference type="CDD" id="cd00090">
    <property type="entry name" value="HTH_ARSR"/>
    <property type="match status" value="1"/>
</dbReference>
<dbReference type="GO" id="GO:0006950">
    <property type="term" value="P:response to stress"/>
    <property type="evidence" value="ECO:0007669"/>
    <property type="project" value="TreeGrafter"/>
</dbReference>
<evidence type="ECO:0000313" key="4">
    <source>
        <dbReference type="Proteomes" id="UP000215441"/>
    </source>
</evidence>
<dbReference type="SMART" id="SM00347">
    <property type="entry name" value="HTH_MARR"/>
    <property type="match status" value="1"/>
</dbReference>
<proteinExistence type="predicted"/>
<feature type="region of interest" description="Disordered" evidence="1">
    <location>
        <begin position="158"/>
        <end position="186"/>
    </location>
</feature>
<dbReference type="InterPro" id="IPR036390">
    <property type="entry name" value="WH_DNA-bd_sf"/>
</dbReference>
<dbReference type="OrthoDB" id="1431064at2"/>
<feature type="domain" description="HTH marR-type" evidence="2">
    <location>
        <begin position="11"/>
        <end position="152"/>
    </location>
</feature>
<dbReference type="GO" id="GO:0003700">
    <property type="term" value="F:DNA-binding transcription factor activity"/>
    <property type="evidence" value="ECO:0007669"/>
    <property type="project" value="InterPro"/>
</dbReference>
<dbReference type="Proteomes" id="UP000215441">
    <property type="component" value="Unassembled WGS sequence"/>
</dbReference>
<organism evidence="3 4">
    <name type="scientific">Acidovorax kalamii</name>
    <dbReference type="NCBI Taxonomy" id="2004485"/>
    <lineage>
        <taxon>Bacteria</taxon>
        <taxon>Pseudomonadati</taxon>
        <taxon>Pseudomonadota</taxon>
        <taxon>Betaproteobacteria</taxon>
        <taxon>Burkholderiales</taxon>
        <taxon>Comamonadaceae</taxon>
        <taxon>Acidovorax</taxon>
    </lineage>
</organism>
<dbReference type="InterPro" id="IPR039422">
    <property type="entry name" value="MarR/SlyA-like"/>
</dbReference>
<dbReference type="InterPro" id="IPR011991">
    <property type="entry name" value="ArsR-like_HTH"/>
</dbReference>
<keyword evidence="4" id="KW-1185">Reference proteome</keyword>
<dbReference type="AlphaFoldDB" id="A0A235ETC7"/>
<dbReference type="PROSITE" id="PS50995">
    <property type="entry name" value="HTH_MARR_2"/>
    <property type="match status" value="1"/>
</dbReference>
<gene>
    <name evidence="3" type="ORF">CBY09_01910</name>
</gene>
<evidence type="ECO:0000256" key="1">
    <source>
        <dbReference type="SAM" id="MobiDB-lite"/>
    </source>
</evidence>
<sequence>MIEDIVKELGFLTLGTRFKRIGEALQAQTQALLTEHGIGMPAAHFPLLAALNWHGPLGVGELSQAVGVSQPVVTRSLKGLEDSGLVVSEAVEGDRRIRRVALSPEGQALVRRAQREVWPVIEASVAQVCASLEGPLLQQLAALEVGLQRTSLLQRSAAAIASEPSPRKRKTPALSKPAKKTQETSR</sequence>
<dbReference type="SUPFAM" id="SSF46785">
    <property type="entry name" value="Winged helix' DNA-binding domain"/>
    <property type="match status" value="1"/>
</dbReference>
<reference evidence="3 4" key="1">
    <citation type="submission" date="2017-07" db="EMBL/GenBank/DDBJ databases">
        <title>Acidovorax KNDSW TSA 6 genome sequence and assembly.</title>
        <authorList>
            <person name="Mayilraj S."/>
        </authorList>
    </citation>
    <scope>NUCLEOTIDE SEQUENCE [LARGE SCALE GENOMIC DNA]</scope>
    <source>
        <strain evidence="3 4">KNDSW-TSA6</strain>
    </source>
</reference>
<dbReference type="InterPro" id="IPR000835">
    <property type="entry name" value="HTH_MarR-typ"/>
</dbReference>
<evidence type="ECO:0000313" key="3">
    <source>
        <dbReference type="EMBL" id="OYD52264.1"/>
    </source>
</evidence>
<dbReference type="Pfam" id="PF12802">
    <property type="entry name" value="MarR_2"/>
    <property type="match status" value="1"/>
</dbReference>